<accession>A0A2H3JRD7</accession>
<dbReference type="AlphaFoldDB" id="A0A2H3JRD7"/>
<dbReference type="Proteomes" id="UP000218811">
    <property type="component" value="Unassembled WGS sequence"/>
</dbReference>
<evidence type="ECO:0000313" key="2">
    <source>
        <dbReference type="Proteomes" id="UP000218811"/>
    </source>
</evidence>
<organism evidence="1 2">
    <name type="scientific">Wolfiporia cocos (strain MD-104)</name>
    <name type="common">Brown rot fungus</name>
    <dbReference type="NCBI Taxonomy" id="742152"/>
    <lineage>
        <taxon>Eukaryota</taxon>
        <taxon>Fungi</taxon>
        <taxon>Dikarya</taxon>
        <taxon>Basidiomycota</taxon>
        <taxon>Agaricomycotina</taxon>
        <taxon>Agaricomycetes</taxon>
        <taxon>Polyporales</taxon>
        <taxon>Phaeolaceae</taxon>
        <taxon>Wolfiporia</taxon>
    </lineage>
</organism>
<evidence type="ECO:0000313" key="1">
    <source>
        <dbReference type="EMBL" id="PCH41359.1"/>
    </source>
</evidence>
<sequence>MSPVLCTLIRNVDRALFPLGFARLRRVAGIRGNLFFGGIGMLSRQNGVRPVGLAVK</sequence>
<name>A0A2H3JRD7_WOLCO</name>
<protein>
    <submittedName>
        <fullName evidence="1">Uncharacterized protein</fullName>
    </submittedName>
</protein>
<dbReference type="EMBL" id="KB468113">
    <property type="protein sequence ID" value="PCH41359.1"/>
    <property type="molecule type" value="Genomic_DNA"/>
</dbReference>
<proteinExistence type="predicted"/>
<gene>
    <name evidence="1" type="ORF">WOLCODRAFT_137348</name>
</gene>
<keyword evidence="2" id="KW-1185">Reference proteome</keyword>
<reference evidence="1 2" key="1">
    <citation type="journal article" date="2012" name="Science">
        <title>The Paleozoic origin of enzymatic lignin decomposition reconstructed from 31 fungal genomes.</title>
        <authorList>
            <person name="Floudas D."/>
            <person name="Binder M."/>
            <person name="Riley R."/>
            <person name="Barry K."/>
            <person name="Blanchette R.A."/>
            <person name="Henrissat B."/>
            <person name="Martinez A.T."/>
            <person name="Otillar R."/>
            <person name="Spatafora J.W."/>
            <person name="Yadav J.S."/>
            <person name="Aerts A."/>
            <person name="Benoit I."/>
            <person name="Boyd A."/>
            <person name="Carlson A."/>
            <person name="Copeland A."/>
            <person name="Coutinho P.M."/>
            <person name="de Vries R.P."/>
            <person name="Ferreira P."/>
            <person name="Findley K."/>
            <person name="Foster B."/>
            <person name="Gaskell J."/>
            <person name="Glotzer D."/>
            <person name="Gorecki P."/>
            <person name="Heitman J."/>
            <person name="Hesse C."/>
            <person name="Hori C."/>
            <person name="Igarashi K."/>
            <person name="Jurgens J.A."/>
            <person name="Kallen N."/>
            <person name="Kersten P."/>
            <person name="Kohler A."/>
            <person name="Kuees U."/>
            <person name="Kumar T.K.A."/>
            <person name="Kuo A."/>
            <person name="LaButti K."/>
            <person name="Larrondo L.F."/>
            <person name="Lindquist E."/>
            <person name="Ling A."/>
            <person name="Lombard V."/>
            <person name="Lucas S."/>
            <person name="Lundell T."/>
            <person name="Martin R."/>
            <person name="McLaughlin D.J."/>
            <person name="Morgenstern I."/>
            <person name="Morin E."/>
            <person name="Murat C."/>
            <person name="Nagy L.G."/>
            <person name="Nolan M."/>
            <person name="Ohm R.A."/>
            <person name="Patyshakuliyeva A."/>
            <person name="Rokas A."/>
            <person name="Ruiz-Duenas F.J."/>
            <person name="Sabat G."/>
            <person name="Salamov A."/>
            <person name="Samejima M."/>
            <person name="Schmutz J."/>
            <person name="Slot J.C."/>
            <person name="St John F."/>
            <person name="Stenlid J."/>
            <person name="Sun H."/>
            <person name="Sun S."/>
            <person name="Syed K."/>
            <person name="Tsang A."/>
            <person name="Wiebenga A."/>
            <person name="Young D."/>
            <person name="Pisabarro A."/>
            <person name="Eastwood D.C."/>
            <person name="Martin F."/>
            <person name="Cullen D."/>
            <person name="Grigoriev I.V."/>
            <person name="Hibbett D.S."/>
        </authorList>
    </citation>
    <scope>NUCLEOTIDE SEQUENCE [LARGE SCALE GENOMIC DNA]</scope>
    <source>
        <strain evidence="1 2">MD-104</strain>
    </source>
</reference>